<dbReference type="AlphaFoldDB" id="A0A381ZZE9"/>
<proteinExistence type="predicted"/>
<dbReference type="EMBL" id="UINC01023287">
    <property type="protein sequence ID" value="SVA94646.1"/>
    <property type="molecule type" value="Genomic_DNA"/>
</dbReference>
<organism evidence="1">
    <name type="scientific">marine metagenome</name>
    <dbReference type="NCBI Taxonomy" id="408172"/>
    <lineage>
        <taxon>unclassified sequences</taxon>
        <taxon>metagenomes</taxon>
        <taxon>ecological metagenomes</taxon>
    </lineage>
</organism>
<reference evidence="1" key="1">
    <citation type="submission" date="2018-05" db="EMBL/GenBank/DDBJ databases">
        <authorList>
            <person name="Lanie J.A."/>
            <person name="Ng W.-L."/>
            <person name="Kazmierczak K.M."/>
            <person name="Andrzejewski T.M."/>
            <person name="Davidsen T.M."/>
            <person name="Wayne K.J."/>
            <person name="Tettelin H."/>
            <person name="Glass J.I."/>
            <person name="Rusch D."/>
            <person name="Podicherti R."/>
            <person name="Tsui H.-C.T."/>
            <person name="Winkler M.E."/>
        </authorList>
    </citation>
    <scope>NUCLEOTIDE SEQUENCE</scope>
</reference>
<name>A0A381ZZE9_9ZZZZ</name>
<protein>
    <recommendedName>
        <fullName evidence="2">Cytochrome c domain-containing protein</fullName>
    </recommendedName>
</protein>
<evidence type="ECO:0008006" key="2">
    <source>
        <dbReference type="Google" id="ProtNLM"/>
    </source>
</evidence>
<evidence type="ECO:0000313" key="1">
    <source>
        <dbReference type="EMBL" id="SVA94646.1"/>
    </source>
</evidence>
<accession>A0A381ZZE9</accession>
<sequence length="61" mass="6888">MQRLILFFIILLVVGCGGKSPVNIYDSEEYKNLTKKEIIVGESVWVTTCFRCHMYGNMGAA</sequence>
<dbReference type="PROSITE" id="PS51257">
    <property type="entry name" value="PROKAR_LIPOPROTEIN"/>
    <property type="match status" value="1"/>
</dbReference>
<feature type="non-terminal residue" evidence="1">
    <location>
        <position position="61"/>
    </location>
</feature>
<gene>
    <name evidence="1" type="ORF">METZ01_LOCUS147500</name>
</gene>